<proteinExistence type="predicted"/>
<organism evidence="2 3">
    <name type="scientific">Candidatus Wirthbacteria bacterium CG2_30_54_11</name>
    <dbReference type="NCBI Taxonomy" id="1817892"/>
    <lineage>
        <taxon>Bacteria</taxon>
        <taxon>Candidatus Wirthbacteria</taxon>
    </lineage>
</organism>
<feature type="signal peptide" evidence="1">
    <location>
        <begin position="1"/>
        <end position="23"/>
    </location>
</feature>
<comment type="caution">
    <text evidence="2">The sequence shown here is derived from an EMBL/GenBank/DDBJ whole genome shotgun (WGS) entry which is preliminary data.</text>
</comment>
<dbReference type="STRING" id="1817892.AUK40_01135"/>
<dbReference type="Gene3D" id="2.60.40.1120">
    <property type="entry name" value="Carboxypeptidase-like, regulatory domain"/>
    <property type="match status" value="1"/>
</dbReference>
<reference evidence="2 3" key="1">
    <citation type="journal article" date="2016" name="Environ. Microbiol.">
        <title>Genomic resolution of a cold subsurface aquifer community provides metabolic insights for novel microbes adapted to high CO concentrations.</title>
        <authorList>
            <person name="Probst A.J."/>
            <person name="Castelle C.J."/>
            <person name="Singh A."/>
            <person name="Brown C.T."/>
            <person name="Anantharaman K."/>
            <person name="Sharon I."/>
            <person name="Hug L.A."/>
            <person name="Burstein D."/>
            <person name="Emerson J.B."/>
            <person name="Thomas B.C."/>
            <person name="Banfield J.F."/>
        </authorList>
    </citation>
    <scope>NUCLEOTIDE SEQUENCE [LARGE SCALE GENOMIC DNA]</scope>
    <source>
        <strain evidence="2">CG2_30_54_11</strain>
    </source>
</reference>
<dbReference type="Proteomes" id="UP000183245">
    <property type="component" value="Unassembled WGS sequence"/>
</dbReference>
<accession>A0A1J5IWI5</accession>
<feature type="chain" id="PRO_5012339911" description="Carboxypeptidase regulatory-like domain-containing protein" evidence="1">
    <location>
        <begin position="24"/>
        <end position="223"/>
    </location>
</feature>
<dbReference type="PROSITE" id="PS51257">
    <property type="entry name" value="PROKAR_LIPOPROTEIN"/>
    <property type="match status" value="1"/>
</dbReference>
<evidence type="ECO:0000313" key="2">
    <source>
        <dbReference type="EMBL" id="OIP98778.1"/>
    </source>
</evidence>
<dbReference type="SUPFAM" id="SSF49464">
    <property type="entry name" value="Carboxypeptidase regulatory domain-like"/>
    <property type="match status" value="1"/>
</dbReference>
<evidence type="ECO:0000256" key="1">
    <source>
        <dbReference type="SAM" id="SignalP"/>
    </source>
</evidence>
<dbReference type="EMBL" id="MNZT01000021">
    <property type="protein sequence ID" value="OIP98778.1"/>
    <property type="molecule type" value="Genomic_DNA"/>
</dbReference>
<dbReference type="Pfam" id="PF13620">
    <property type="entry name" value="CarboxypepD_reg"/>
    <property type="match status" value="1"/>
</dbReference>
<sequence length="223" mass="25431">MKKISLISICCLTVLLLSSCSFAMKGKVTDIVSGQPVGSATITIDLGNGKTREAKSNDQGSYRIKKDNADQQITYTADGYDSFTLISKSDKSRDVYLVPTAEETARRITQAMLDKNYETAYAYLHPFDQGFFTLDQFKEIQSDFENYLSLVKEFRVAETKDVESFRDNILQKTFTGTKAVTVVLVIENGDIKQENTWDINLMRMTDENNKEFWHWIFNRTSNS</sequence>
<name>A0A1J5IWI5_9BACT</name>
<keyword evidence="1" id="KW-0732">Signal</keyword>
<dbReference type="AlphaFoldDB" id="A0A1J5IWI5"/>
<protein>
    <recommendedName>
        <fullName evidence="4">Carboxypeptidase regulatory-like domain-containing protein</fullName>
    </recommendedName>
</protein>
<dbReference type="InterPro" id="IPR008969">
    <property type="entry name" value="CarboxyPept-like_regulatory"/>
</dbReference>
<evidence type="ECO:0008006" key="4">
    <source>
        <dbReference type="Google" id="ProtNLM"/>
    </source>
</evidence>
<gene>
    <name evidence="2" type="ORF">AUK40_01135</name>
</gene>
<evidence type="ECO:0000313" key="3">
    <source>
        <dbReference type="Proteomes" id="UP000183245"/>
    </source>
</evidence>